<dbReference type="WBParaSite" id="PgR059_g074_t01">
    <property type="protein sequence ID" value="PgR059_g074_t01"/>
    <property type="gene ID" value="PgR059_g074"/>
</dbReference>
<dbReference type="AlphaFoldDB" id="A0A915BVP8"/>
<protein>
    <submittedName>
        <fullName evidence="2">Uncharacterized protein</fullName>
    </submittedName>
</protein>
<proteinExistence type="predicted"/>
<organism evidence="1 2">
    <name type="scientific">Parascaris univalens</name>
    <name type="common">Nematode worm</name>
    <dbReference type="NCBI Taxonomy" id="6257"/>
    <lineage>
        <taxon>Eukaryota</taxon>
        <taxon>Metazoa</taxon>
        <taxon>Ecdysozoa</taxon>
        <taxon>Nematoda</taxon>
        <taxon>Chromadorea</taxon>
        <taxon>Rhabditida</taxon>
        <taxon>Spirurina</taxon>
        <taxon>Ascaridomorpha</taxon>
        <taxon>Ascaridoidea</taxon>
        <taxon>Ascarididae</taxon>
        <taxon>Parascaris</taxon>
    </lineage>
</organism>
<accession>A0A915BVP8</accession>
<evidence type="ECO:0000313" key="1">
    <source>
        <dbReference type="Proteomes" id="UP000887569"/>
    </source>
</evidence>
<sequence length="102" mass="11621">MRGFESHFVHTFATKNVPFDAVVSCRDWKGCKNGHLSVQSHGCRLCCIFLEIRRGCKKPTSLRIIARMAEWLKAPDLREMDAGIFTFEGSGMVIHAWVRIPL</sequence>
<name>A0A915BVP8_PARUN</name>
<reference evidence="2" key="1">
    <citation type="submission" date="2022-11" db="UniProtKB">
        <authorList>
            <consortium name="WormBaseParasite"/>
        </authorList>
    </citation>
    <scope>IDENTIFICATION</scope>
</reference>
<dbReference type="Proteomes" id="UP000887569">
    <property type="component" value="Unplaced"/>
</dbReference>
<keyword evidence="1" id="KW-1185">Reference proteome</keyword>
<evidence type="ECO:0000313" key="2">
    <source>
        <dbReference type="WBParaSite" id="PgR059_g074_t01"/>
    </source>
</evidence>